<dbReference type="PIRSF" id="PIRSF006268">
    <property type="entry name" value="ApbE"/>
    <property type="match status" value="1"/>
</dbReference>
<dbReference type="InterPro" id="IPR003374">
    <property type="entry name" value="ApbE-like_sf"/>
</dbReference>
<comment type="similarity">
    <text evidence="1 11">Belongs to the ApbE family.</text>
</comment>
<dbReference type="GO" id="GO:0016740">
    <property type="term" value="F:transferase activity"/>
    <property type="evidence" value="ECO:0007669"/>
    <property type="project" value="UniProtKB-UniRule"/>
</dbReference>
<evidence type="ECO:0000313" key="13">
    <source>
        <dbReference type="EMBL" id="GGX51072.1"/>
    </source>
</evidence>
<evidence type="ECO:0000256" key="10">
    <source>
        <dbReference type="ARBA" id="ARBA00048540"/>
    </source>
</evidence>
<name>A0A918N9F3_9GAMM</name>
<dbReference type="Gene3D" id="3.10.520.10">
    <property type="entry name" value="ApbE-like domains"/>
    <property type="match status" value="1"/>
</dbReference>
<dbReference type="EMBL" id="BMXR01000004">
    <property type="protein sequence ID" value="GGX51072.1"/>
    <property type="molecule type" value="Genomic_DNA"/>
</dbReference>
<protein>
    <recommendedName>
        <fullName evidence="3 11">FAD:protein FMN transferase</fullName>
        <ecNumber evidence="2 11">2.7.1.180</ecNumber>
    </recommendedName>
    <alternativeName>
        <fullName evidence="9 11">Flavin transferase</fullName>
    </alternativeName>
</protein>
<comment type="caution">
    <text evidence="13">The sequence shown here is derived from an EMBL/GenBank/DDBJ whole genome shotgun (WGS) entry which is preliminary data.</text>
</comment>
<dbReference type="GO" id="GO:0046872">
    <property type="term" value="F:metal ion binding"/>
    <property type="evidence" value="ECO:0007669"/>
    <property type="project" value="UniProtKB-UniRule"/>
</dbReference>
<evidence type="ECO:0000256" key="4">
    <source>
        <dbReference type="ARBA" id="ARBA00022630"/>
    </source>
</evidence>
<dbReference type="PANTHER" id="PTHR30040">
    <property type="entry name" value="THIAMINE BIOSYNTHESIS LIPOPROTEIN APBE"/>
    <property type="match status" value="1"/>
</dbReference>
<evidence type="ECO:0000256" key="12">
    <source>
        <dbReference type="PIRSR" id="PIRSR006268-2"/>
    </source>
</evidence>
<evidence type="ECO:0000256" key="5">
    <source>
        <dbReference type="ARBA" id="ARBA00022679"/>
    </source>
</evidence>
<organism evidence="13 14">
    <name type="scientific">Saccharospirillum salsuginis</name>
    <dbReference type="NCBI Taxonomy" id="418750"/>
    <lineage>
        <taxon>Bacteria</taxon>
        <taxon>Pseudomonadati</taxon>
        <taxon>Pseudomonadota</taxon>
        <taxon>Gammaproteobacteria</taxon>
        <taxon>Oceanospirillales</taxon>
        <taxon>Saccharospirillaceae</taxon>
        <taxon>Saccharospirillum</taxon>
    </lineage>
</organism>
<evidence type="ECO:0000256" key="9">
    <source>
        <dbReference type="ARBA" id="ARBA00031306"/>
    </source>
</evidence>
<gene>
    <name evidence="13" type="ORF">GCM10007392_17890</name>
</gene>
<feature type="binding site" evidence="12">
    <location>
        <position position="143"/>
    </location>
    <ligand>
        <name>Mg(2+)</name>
        <dbReference type="ChEBI" id="CHEBI:18420"/>
    </ligand>
</feature>
<keyword evidence="6 11" id="KW-0479">Metal-binding</keyword>
<reference evidence="13" key="2">
    <citation type="submission" date="2020-09" db="EMBL/GenBank/DDBJ databases">
        <authorList>
            <person name="Sun Q."/>
            <person name="Kim S."/>
        </authorList>
    </citation>
    <scope>NUCLEOTIDE SEQUENCE</scope>
    <source>
        <strain evidence="13">KCTC 22169</strain>
    </source>
</reference>
<keyword evidence="14" id="KW-1185">Reference proteome</keyword>
<proteinExistence type="inferred from homology"/>
<reference evidence="13" key="1">
    <citation type="journal article" date="2014" name="Int. J. Syst. Evol. Microbiol.">
        <title>Complete genome sequence of Corynebacterium casei LMG S-19264T (=DSM 44701T), isolated from a smear-ripened cheese.</title>
        <authorList>
            <consortium name="US DOE Joint Genome Institute (JGI-PGF)"/>
            <person name="Walter F."/>
            <person name="Albersmeier A."/>
            <person name="Kalinowski J."/>
            <person name="Ruckert C."/>
        </authorList>
    </citation>
    <scope>NUCLEOTIDE SEQUENCE</scope>
    <source>
        <strain evidence="13">KCTC 22169</strain>
    </source>
</reference>
<evidence type="ECO:0000256" key="8">
    <source>
        <dbReference type="ARBA" id="ARBA00022842"/>
    </source>
</evidence>
<dbReference type="AlphaFoldDB" id="A0A918N9F3"/>
<evidence type="ECO:0000256" key="1">
    <source>
        <dbReference type="ARBA" id="ARBA00008282"/>
    </source>
</evidence>
<dbReference type="SUPFAM" id="SSF143631">
    <property type="entry name" value="ApbE-like"/>
    <property type="match status" value="1"/>
</dbReference>
<sequence>MSGEPRQHHFRAMGGPCVLSVYTDCESGLMDRLEAEVRRLETKYSRFDPDSLLSRMNRSAGDWFDIDPETAGLLDFADQCFRESEGLFDITTGVLRRAWDFKSGRLPEQRHLNAVLSAVGWPRVERRGSRIKIPTGMELDLGGLVKEFAADRLLALMAEADVSGLVNLAGDIGVTGPQPDGTPWLVGISHPRRPGQAAATLPLSSGALATSGDYERFMVVNGRRYCHILHPGTGWPVPGGPASVTIVTDHCLLAGALTTMAMLKGKEAESWLAGLGVPFLLFDEQLTVSGTLASRSPRPHSQ</sequence>
<accession>A0A918N9F3</accession>
<evidence type="ECO:0000313" key="14">
    <source>
        <dbReference type="Proteomes" id="UP000626148"/>
    </source>
</evidence>
<evidence type="ECO:0000256" key="3">
    <source>
        <dbReference type="ARBA" id="ARBA00016337"/>
    </source>
</evidence>
<comment type="cofactor">
    <cofactor evidence="12">
        <name>Mg(2+)</name>
        <dbReference type="ChEBI" id="CHEBI:18420"/>
    </cofactor>
    <cofactor evidence="12">
        <name>Mn(2+)</name>
        <dbReference type="ChEBI" id="CHEBI:29035"/>
    </cofactor>
    <text evidence="12">Magnesium. Can also use manganese.</text>
</comment>
<evidence type="ECO:0000256" key="6">
    <source>
        <dbReference type="ARBA" id="ARBA00022723"/>
    </source>
</evidence>
<keyword evidence="5 11" id="KW-0808">Transferase</keyword>
<evidence type="ECO:0000256" key="11">
    <source>
        <dbReference type="PIRNR" id="PIRNR006268"/>
    </source>
</evidence>
<keyword evidence="4 11" id="KW-0285">Flavoprotein</keyword>
<dbReference type="EC" id="2.7.1.180" evidence="2 11"/>
<keyword evidence="8 11" id="KW-0460">Magnesium</keyword>
<evidence type="ECO:0000256" key="2">
    <source>
        <dbReference type="ARBA" id="ARBA00011955"/>
    </source>
</evidence>
<feature type="binding site" evidence="12">
    <location>
        <position position="259"/>
    </location>
    <ligand>
        <name>Mg(2+)</name>
        <dbReference type="ChEBI" id="CHEBI:18420"/>
    </ligand>
</feature>
<dbReference type="Pfam" id="PF02424">
    <property type="entry name" value="ApbE"/>
    <property type="match status" value="1"/>
</dbReference>
<dbReference type="PANTHER" id="PTHR30040:SF2">
    <property type="entry name" value="FAD:PROTEIN FMN TRANSFERASE"/>
    <property type="match status" value="1"/>
</dbReference>
<evidence type="ECO:0000256" key="7">
    <source>
        <dbReference type="ARBA" id="ARBA00022827"/>
    </source>
</evidence>
<keyword evidence="7 11" id="KW-0274">FAD</keyword>
<dbReference type="Proteomes" id="UP000626148">
    <property type="component" value="Unassembled WGS sequence"/>
</dbReference>
<dbReference type="InterPro" id="IPR024932">
    <property type="entry name" value="ApbE"/>
</dbReference>
<comment type="catalytic activity">
    <reaction evidence="10 11">
        <text>L-threonyl-[protein] + FAD = FMN-L-threonyl-[protein] + AMP + H(+)</text>
        <dbReference type="Rhea" id="RHEA:36847"/>
        <dbReference type="Rhea" id="RHEA-COMP:11060"/>
        <dbReference type="Rhea" id="RHEA-COMP:11061"/>
        <dbReference type="ChEBI" id="CHEBI:15378"/>
        <dbReference type="ChEBI" id="CHEBI:30013"/>
        <dbReference type="ChEBI" id="CHEBI:57692"/>
        <dbReference type="ChEBI" id="CHEBI:74257"/>
        <dbReference type="ChEBI" id="CHEBI:456215"/>
        <dbReference type="EC" id="2.7.1.180"/>
    </reaction>
</comment>